<dbReference type="EMBL" id="JARJCM010000080">
    <property type="protein sequence ID" value="KAJ7031675.1"/>
    <property type="molecule type" value="Genomic_DNA"/>
</dbReference>
<evidence type="ECO:0000259" key="1">
    <source>
        <dbReference type="PROSITE" id="PS50011"/>
    </source>
</evidence>
<dbReference type="InterPro" id="IPR008266">
    <property type="entry name" value="Tyr_kinase_AS"/>
</dbReference>
<organism evidence="2 3">
    <name type="scientific">Mycena alexandri</name>
    <dbReference type="NCBI Taxonomy" id="1745969"/>
    <lineage>
        <taxon>Eukaryota</taxon>
        <taxon>Fungi</taxon>
        <taxon>Dikarya</taxon>
        <taxon>Basidiomycota</taxon>
        <taxon>Agaricomycotina</taxon>
        <taxon>Agaricomycetes</taxon>
        <taxon>Agaricomycetidae</taxon>
        <taxon>Agaricales</taxon>
        <taxon>Marasmiineae</taxon>
        <taxon>Mycenaceae</taxon>
        <taxon>Mycena</taxon>
    </lineage>
</organism>
<dbReference type="Proteomes" id="UP001218188">
    <property type="component" value="Unassembled WGS sequence"/>
</dbReference>
<dbReference type="InterPro" id="IPR040976">
    <property type="entry name" value="Pkinase_fungal"/>
</dbReference>
<dbReference type="PANTHER" id="PTHR38248">
    <property type="entry name" value="FUNK1 6"/>
    <property type="match status" value="1"/>
</dbReference>
<sequence length="599" mass="67208">MSCFEEQHHCAFTHLKCHVPISASETRISGVPQVPLDFFHRSLLPSITDWVAPVEELLAQAGHIVAGRWNLQSPHPSSSRVACSGELEAEIVHIFDKIVGAGEEVSQRPSNAPLLIGLPIQAAPTQLPSCDAEIRVITRSPAFTTPYATAVPWRLKSMRRALESNEREIIWSCQDVLREDPCRRFSFGVTVDGLQLRIWFFSRSHELVSSPFDAISDVSDMIRLVLSLAFATPEQLGYDTTMSHFTDETGSPQIRLKVAETFYVTKKLLSDNHSDSICGRTTRVWEAYREDDPNQISVAVKDLWTTADAIQEGVQLMELRDKLHALPDSEVTNPEVYFLTVLDHGFVRTSDGADDHTLTVMARGSLPPLFTPKCPRKHYRIVFKEVGTPIHRLQSLSEVMRALADATQALRFLFRLGLVHRDVSAGNILLVDGLGKLSDLEFARPFKGCLSQEPGDHCIGTANYTAGEAAAGLYSYVLDACKPIGARRSTEKPAFRFNPFHDVESTLWIGIWVILYHRRDDAEFKELFDRYFPSQFSDITLEHRMLAISCGFLSLEESDAFCPAMDILHDARRQLYKQYTAFEGDLAKEIALLDEEAPS</sequence>
<dbReference type="InterPro" id="IPR011009">
    <property type="entry name" value="Kinase-like_dom_sf"/>
</dbReference>
<dbReference type="PROSITE" id="PS50011">
    <property type="entry name" value="PROTEIN_KINASE_DOM"/>
    <property type="match status" value="1"/>
</dbReference>
<dbReference type="Gene3D" id="1.10.510.10">
    <property type="entry name" value="Transferase(Phosphotransferase) domain 1"/>
    <property type="match status" value="1"/>
</dbReference>
<dbReference type="GO" id="GO:0004672">
    <property type="term" value="F:protein kinase activity"/>
    <property type="evidence" value="ECO:0007669"/>
    <property type="project" value="InterPro"/>
</dbReference>
<dbReference type="Pfam" id="PF17667">
    <property type="entry name" value="Pkinase_fungal"/>
    <property type="match status" value="1"/>
</dbReference>
<reference evidence="2" key="1">
    <citation type="submission" date="2023-03" db="EMBL/GenBank/DDBJ databases">
        <title>Massive genome expansion in bonnet fungi (Mycena s.s.) driven by repeated elements and novel gene families across ecological guilds.</title>
        <authorList>
            <consortium name="Lawrence Berkeley National Laboratory"/>
            <person name="Harder C.B."/>
            <person name="Miyauchi S."/>
            <person name="Viragh M."/>
            <person name="Kuo A."/>
            <person name="Thoen E."/>
            <person name="Andreopoulos B."/>
            <person name="Lu D."/>
            <person name="Skrede I."/>
            <person name="Drula E."/>
            <person name="Henrissat B."/>
            <person name="Morin E."/>
            <person name="Kohler A."/>
            <person name="Barry K."/>
            <person name="LaButti K."/>
            <person name="Morin E."/>
            <person name="Salamov A."/>
            <person name="Lipzen A."/>
            <person name="Mereny Z."/>
            <person name="Hegedus B."/>
            <person name="Baldrian P."/>
            <person name="Stursova M."/>
            <person name="Weitz H."/>
            <person name="Taylor A."/>
            <person name="Grigoriev I.V."/>
            <person name="Nagy L.G."/>
            <person name="Martin F."/>
            <person name="Kauserud H."/>
        </authorList>
    </citation>
    <scope>NUCLEOTIDE SEQUENCE</scope>
    <source>
        <strain evidence="2">CBHHK200</strain>
    </source>
</reference>
<evidence type="ECO:0000313" key="3">
    <source>
        <dbReference type="Proteomes" id="UP001218188"/>
    </source>
</evidence>
<dbReference type="SMART" id="SM00220">
    <property type="entry name" value="S_TKc"/>
    <property type="match status" value="1"/>
</dbReference>
<proteinExistence type="predicted"/>
<evidence type="ECO:0000313" key="2">
    <source>
        <dbReference type="EMBL" id="KAJ7031675.1"/>
    </source>
</evidence>
<accession>A0AAD6SSE9</accession>
<comment type="caution">
    <text evidence="2">The sequence shown here is derived from an EMBL/GenBank/DDBJ whole genome shotgun (WGS) entry which is preliminary data.</text>
</comment>
<dbReference type="PROSITE" id="PS00109">
    <property type="entry name" value="PROTEIN_KINASE_TYR"/>
    <property type="match status" value="1"/>
</dbReference>
<name>A0AAD6SSE9_9AGAR</name>
<keyword evidence="3" id="KW-1185">Reference proteome</keyword>
<dbReference type="SUPFAM" id="SSF56112">
    <property type="entry name" value="Protein kinase-like (PK-like)"/>
    <property type="match status" value="1"/>
</dbReference>
<dbReference type="PANTHER" id="PTHR38248:SF2">
    <property type="entry name" value="FUNK1 11"/>
    <property type="match status" value="1"/>
</dbReference>
<protein>
    <recommendedName>
        <fullName evidence="1">Protein kinase domain-containing protein</fullName>
    </recommendedName>
</protein>
<feature type="non-terminal residue" evidence="2">
    <location>
        <position position="599"/>
    </location>
</feature>
<dbReference type="GO" id="GO:0005524">
    <property type="term" value="F:ATP binding"/>
    <property type="evidence" value="ECO:0007669"/>
    <property type="project" value="InterPro"/>
</dbReference>
<gene>
    <name evidence="2" type="ORF">C8F04DRAFT_1185832</name>
</gene>
<feature type="domain" description="Protein kinase" evidence="1">
    <location>
        <begin position="270"/>
        <end position="599"/>
    </location>
</feature>
<dbReference type="InterPro" id="IPR000719">
    <property type="entry name" value="Prot_kinase_dom"/>
</dbReference>
<dbReference type="AlphaFoldDB" id="A0AAD6SSE9"/>